<organism evidence="2">
    <name type="scientific">freshwater metagenome</name>
    <dbReference type="NCBI Taxonomy" id="449393"/>
    <lineage>
        <taxon>unclassified sequences</taxon>
        <taxon>metagenomes</taxon>
        <taxon>ecological metagenomes</taxon>
    </lineage>
</organism>
<proteinExistence type="predicted"/>
<feature type="compositionally biased region" description="Low complexity" evidence="1">
    <location>
        <begin position="46"/>
        <end position="60"/>
    </location>
</feature>
<dbReference type="EMBL" id="CAEZWR010000177">
    <property type="protein sequence ID" value="CAB4674606.1"/>
    <property type="molecule type" value="Genomic_DNA"/>
</dbReference>
<evidence type="ECO:0000256" key="1">
    <source>
        <dbReference type="SAM" id="MobiDB-lite"/>
    </source>
</evidence>
<feature type="compositionally biased region" description="Basic residues" evidence="1">
    <location>
        <begin position="61"/>
        <end position="80"/>
    </location>
</feature>
<name>A0A6J6MLH5_9ZZZZ</name>
<feature type="compositionally biased region" description="Low complexity" evidence="1">
    <location>
        <begin position="1"/>
        <end position="17"/>
    </location>
</feature>
<gene>
    <name evidence="2" type="ORF">UFOPK2282_01273</name>
</gene>
<reference evidence="2" key="1">
    <citation type="submission" date="2020-05" db="EMBL/GenBank/DDBJ databases">
        <authorList>
            <person name="Chiriac C."/>
            <person name="Salcher M."/>
            <person name="Ghai R."/>
            <person name="Kavagutti S V."/>
        </authorList>
    </citation>
    <scope>NUCLEOTIDE SEQUENCE</scope>
</reference>
<feature type="region of interest" description="Disordered" evidence="1">
    <location>
        <begin position="1"/>
        <end position="97"/>
    </location>
</feature>
<accession>A0A6J6MLH5</accession>
<evidence type="ECO:0000313" key="2">
    <source>
        <dbReference type="EMBL" id="CAB4674606.1"/>
    </source>
</evidence>
<protein>
    <submittedName>
        <fullName evidence="2">Unannotated protein</fullName>
    </submittedName>
</protein>
<dbReference type="AlphaFoldDB" id="A0A6J6MLH5"/>
<sequence length="175" mass="18105">MNAERSSSLCSSANATSAERDSHRSRTAPPPLGGCSAQPAAPRTARTSSPRTPALPPARAAPRRRVTPSRTSARSKKRSTPRNMIGTPRSVSADSSSADCAFTRKSTAISLAEVPFSMSSAIALATEVASSTSSSYDFTTGFTPPLRTARNCKEAGVLLCAITAFAAATIGSAQR</sequence>